<dbReference type="GO" id="GO:0000172">
    <property type="term" value="C:ribonuclease MRP complex"/>
    <property type="evidence" value="ECO:0007669"/>
    <property type="project" value="InterPro"/>
</dbReference>
<evidence type="ECO:0000313" key="3">
    <source>
        <dbReference type="Proteomes" id="UP000006753"/>
    </source>
</evidence>
<dbReference type="Proteomes" id="UP000006753">
    <property type="component" value="Unassembled WGS sequence"/>
</dbReference>
<dbReference type="PANTHER" id="PTHR28173">
    <property type="entry name" value="RIBONUCLEASES P/MRP PROTEIN SUBUNIT POP8"/>
    <property type="match status" value="1"/>
</dbReference>
<dbReference type="EMBL" id="JH921449">
    <property type="protein sequence ID" value="EKD13537.1"/>
    <property type="molecule type" value="Genomic_DNA"/>
</dbReference>
<dbReference type="KEGG" id="mbe:MBM_08255"/>
<proteinExistence type="predicted"/>
<keyword evidence="3" id="KW-1185">Reference proteome</keyword>
<dbReference type="Pfam" id="PF20976">
    <property type="entry name" value="Pop8"/>
    <property type="match status" value="1"/>
</dbReference>
<evidence type="ECO:0000313" key="2">
    <source>
        <dbReference type="EMBL" id="EKD13537.1"/>
    </source>
</evidence>
<dbReference type="GO" id="GO:0005655">
    <property type="term" value="C:nucleolar ribonuclease P complex"/>
    <property type="evidence" value="ECO:0007669"/>
    <property type="project" value="InterPro"/>
</dbReference>
<gene>
    <name evidence="2" type="ORF">MBM_08255</name>
</gene>
<dbReference type="GO" id="GO:0000171">
    <property type="term" value="F:ribonuclease MRP activity"/>
    <property type="evidence" value="ECO:0007669"/>
    <property type="project" value="TreeGrafter"/>
</dbReference>
<sequence>MDVPNTSSKTLTAHMCKSAHRGHDIITQKIKTPSFSYINLQLIPASPTTNDAQLDALTIQHYIGLALSQFLGLTGSAISIDIVKVEGEECWIRVPREDLNPVLAAVGGWVGPPGSQEEDRIGWRVKGSGNWLGLLVAQAGAGHVWDD</sequence>
<dbReference type="PANTHER" id="PTHR28173:SF1">
    <property type="entry name" value="RIBONUCLEASES P_MRP PROTEIN SUBUNIT POP8"/>
    <property type="match status" value="1"/>
</dbReference>
<dbReference type="InterPro" id="IPR020347">
    <property type="entry name" value="Pop8"/>
</dbReference>
<dbReference type="GO" id="GO:0000294">
    <property type="term" value="P:nuclear-transcribed mRNA catabolic process, RNase MRP-dependent"/>
    <property type="evidence" value="ECO:0007669"/>
    <property type="project" value="TreeGrafter"/>
</dbReference>
<dbReference type="OMA" id="QVKSYCT"/>
<dbReference type="OrthoDB" id="5530243at2759"/>
<dbReference type="InParanoid" id="K1WMI2"/>
<name>K1WMI2_MARBU</name>
<dbReference type="STRING" id="1072389.K1WMI2"/>
<dbReference type="GeneID" id="18764190"/>
<dbReference type="GO" id="GO:0004526">
    <property type="term" value="F:ribonuclease P activity"/>
    <property type="evidence" value="ECO:0007669"/>
    <property type="project" value="TreeGrafter"/>
</dbReference>
<dbReference type="InterPro" id="IPR049128">
    <property type="entry name" value="Pop8-like_dom"/>
</dbReference>
<dbReference type="GO" id="GO:0034965">
    <property type="term" value="P:intronic box C/D snoRNA processing"/>
    <property type="evidence" value="ECO:0007669"/>
    <property type="project" value="TreeGrafter"/>
</dbReference>
<evidence type="ECO:0000259" key="1">
    <source>
        <dbReference type="Pfam" id="PF20976"/>
    </source>
</evidence>
<protein>
    <recommendedName>
        <fullName evidence="1">Ribonucleases P/MRP subunit Pop8-like domain-containing protein</fullName>
    </recommendedName>
</protein>
<dbReference type="eggNOG" id="ENOG502SCWV">
    <property type="taxonomic scope" value="Eukaryota"/>
</dbReference>
<accession>K1WMI2</accession>
<dbReference type="HOGENOM" id="CLU_115053_0_1_1"/>
<reference evidence="2 3" key="1">
    <citation type="journal article" date="2012" name="BMC Genomics">
        <title>Sequencing the genome of Marssonina brunnea reveals fungus-poplar co-evolution.</title>
        <authorList>
            <person name="Zhu S."/>
            <person name="Cao Y.-Z."/>
            <person name="Jiang C."/>
            <person name="Tan B.-Y."/>
            <person name="Wang Z."/>
            <person name="Feng S."/>
            <person name="Zhang L."/>
            <person name="Su X.-H."/>
            <person name="Brejova B."/>
            <person name="Vinar T."/>
            <person name="Xu M."/>
            <person name="Wang M.-X."/>
            <person name="Zhang S.-G."/>
            <person name="Huang M.-R."/>
            <person name="Wu R."/>
            <person name="Zhou Y."/>
        </authorList>
    </citation>
    <scope>NUCLEOTIDE SEQUENCE [LARGE SCALE GENOMIC DNA]</scope>
    <source>
        <strain evidence="2 3">MB_m1</strain>
    </source>
</reference>
<dbReference type="GO" id="GO:0008033">
    <property type="term" value="P:tRNA processing"/>
    <property type="evidence" value="ECO:0007669"/>
    <property type="project" value="InterPro"/>
</dbReference>
<organism evidence="2 3">
    <name type="scientific">Marssonina brunnea f. sp. multigermtubi (strain MB_m1)</name>
    <name type="common">Marssonina leaf spot fungus</name>
    <dbReference type="NCBI Taxonomy" id="1072389"/>
    <lineage>
        <taxon>Eukaryota</taxon>
        <taxon>Fungi</taxon>
        <taxon>Dikarya</taxon>
        <taxon>Ascomycota</taxon>
        <taxon>Pezizomycotina</taxon>
        <taxon>Leotiomycetes</taxon>
        <taxon>Helotiales</taxon>
        <taxon>Drepanopezizaceae</taxon>
        <taxon>Drepanopeziza</taxon>
    </lineage>
</organism>
<dbReference type="AlphaFoldDB" id="K1WMI2"/>
<feature type="domain" description="Ribonucleases P/MRP subunit Pop8-like" evidence="1">
    <location>
        <begin position="34"/>
        <end position="109"/>
    </location>
</feature>